<dbReference type="RefSeq" id="WP_212939135.1">
    <property type="nucleotide sequence ID" value="NZ_BORR01000005.1"/>
</dbReference>
<keyword evidence="2" id="KW-0808">Transferase</keyword>
<protein>
    <submittedName>
        <fullName evidence="2">Methyltransferase type 11</fullName>
    </submittedName>
</protein>
<dbReference type="EMBL" id="BORR01000005">
    <property type="protein sequence ID" value="GIO36810.1"/>
    <property type="molecule type" value="Genomic_DNA"/>
</dbReference>
<dbReference type="GO" id="GO:0008757">
    <property type="term" value="F:S-adenosylmethionine-dependent methyltransferase activity"/>
    <property type="evidence" value="ECO:0007669"/>
    <property type="project" value="InterPro"/>
</dbReference>
<sequence>MEKRKLISIFDKQAVQYDKNRENPTQARWRKKLLSHAGGEVLELAVGAGANFPFYPPGIKLTAADFSEMMIEKAQLAAKHYRMNADFMCADIEEMKFFEQSFDTIISTLSFCSYNNPLMVLDKINRWCKPDGKILLIEHGISSNYMISMIQKLLNPLLYRSYGCHHTRDILGLIQESGIQIERTESYWFNMVHLVWATPTPQF</sequence>
<keyword evidence="3" id="KW-1185">Reference proteome</keyword>
<dbReference type="CDD" id="cd02440">
    <property type="entry name" value="AdoMet_MTases"/>
    <property type="match status" value="1"/>
</dbReference>
<reference evidence="2 3" key="1">
    <citation type="submission" date="2021-03" db="EMBL/GenBank/DDBJ databases">
        <title>Antimicrobial resistance genes in bacteria isolated from Japanese honey, and their potential for conferring macrolide and lincosamide resistance in the American foulbrood pathogen Paenibacillus larvae.</title>
        <authorList>
            <person name="Okamoto M."/>
            <person name="Kumagai M."/>
            <person name="Kanamori H."/>
            <person name="Takamatsu D."/>
        </authorList>
    </citation>
    <scope>NUCLEOTIDE SEQUENCE [LARGE SCALE GENOMIC DNA]</scope>
    <source>
        <strain evidence="2 3">J41TS12</strain>
    </source>
</reference>
<gene>
    <name evidence="2" type="ORF">J41TS12_16710</name>
</gene>
<evidence type="ECO:0000259" key="1">
    <source>
        <dbReference type="Pfam" id="PF08241"/>
    </source>
</evidence>
<dbReference type="Pfam" id="PF08241">
    <property type="entry name" value="Methyltransf_11"/>
    <property type="match status" value="1"/>
</dbReference>
<dbReference type="GO" id="GO:0032259">
    <property type="term" value="P:methylation"/>
    <property type="evidence" value="ECO:0007669"/>
    <property type="project" value="UniProtKB-KW"/>
</dbReference>
<accession>A0A919XTU9</accession>
<evidence type="ECO:0000313" key="3">
    <source>
        <dbReference type="Proteomes" id="UP000681162"/>
    </source>
</evidence>
<feature type="domain" description="Methyltransferase type 11" evidence="1">
    <location>
        <begin position="42"/>
        <end position="135"/>
    </location>
</feature>
<dbReference type="PANTHER" id="PTHR45036:SF1">
    <property type="entry name" value="METHYLTRANSFERASE LIKE 7A"/>
    <property type="match status" value="1"/>
</dbReference>
<dbReference type="Proteomes" id="UP000681162">
    <property type="component" value="Unassembled WGS sequence"/>
</dbReference>
<comment type="caution">
    <text evidence="2">The sequence shown here is derived from an EMBL/GenBank/DDBJ whole genome shotgun (WGS) entry which is preliminary data.</text>
</comment>
<dbReference type="InterPro" id="IPR013216">
    <property type="entry name" value="Methyltransf_11"/>
</dbReference>
<evidence type="ECO:0000313" key="2">
    <source>
        <dbReference type="EMBL" id="GIO36810.1"/>
    </source>
</evidence>
<dbReference type="SUPFAM" id="SSF53335">
    <property type="entry name" value="S-adenosyl-L-methionine-dependent methyltransferases"/>
    <property type="match status" value="1"/>
</dbReference>
<proteinExistence type="predicted"/>
<organism evidence="2 3">
    <name type="scientific">Paenibacillus antibioticophila</name>
    <dbReference type="NCBI Taxonomy" id="1274374"/>
    <lineage>
        <taxon>Bacteria</taxon>
        <taxon>Bacillati</taxon>
        <taxon>Bacillota</taxon>
        <taxon>Bacilli</taxon>
        <taxon>Bacillales</taxon>
        <taxon>Paenibacillaceae</taxon>
        <taxon>Paenibacillus</taxon>
    </lineage>
</organism>
<dbReference type="Gene3D" id="3.40.50.150">
    <property type="entry name" value="Vaccinia Virus protein VP39"/>
    <property type="match status" value="1"/>
</dbReference>
<dbReference type="InterPro" id="IPR029063">
    <property type="entry name" value="SAM-dependent_MTases_sf"/>
</dbReference>
<dbReference type="AlphaFoldDB" id="A0A919XTU9"/>
<name>A0A919XTU9_9BACL</name>
<dbReference type="InterPro" id="IPR052356">
    <property type="entry name" value="Thiol_S-MT"/>
</dbReference>
<keyword evidence="2" id="KW-0489">Methyltransferase</keyword>
<dbReference type="PANTHER" id="PTHR45036">
    <property type="entry name" value="METHYLTRANSFERASE LIKE 7B"/>
    <property type="match status" value="1"/>
</dbReference>